<dbReference type="EMBL" id="ABEU02000003">
    <property type="protein sequence ID" value="PNR57919.1"/>
    <property type="molecule type" value="Genomic_DNA"/>
</dbReference>
<gene>
    <name evidence="1" type="ORF">PHYPA_004913</name>
</gene>
<proteinExistence type="predicted"/>
<reference evidence="1 3" key="1">
    <citation type="journal article" date="2008" name="Science">
        <title>The Physcomitrella genome reveals evolutionary insights into the conquest of land by plants.</title>
        <authorList>
            <person name="Rensing S."/>
            <person name="Lang D."/>
            <person name="Zimmer A."/>
            <person name="Terry A."/>
            <person name="Salamov A."/>
            <person name="Shapiro H."/>
            <person name="Nishiyama T."/>
            <person name="Perroud P.-F."/>
            <person name="Lindquist E."/>
            <person name="Kamisugi Y."/>
            <person name="Tanahashi T."/>
            <person name="Sakakibara K."/>
            <person name="Fujita T."/>
            <person name="Oishi K."/>
            <person name="Shin-I T."/>
            <person name="Kuroki Y."/>
            <person name="Toyoda A."/>
            <person name="Suzuki Y."/>
            <person name="Hashimoto A."/>
            <person name="Yamaguchi K."/>
            <person name="Sugano A."/>
            <person name="Kohara Y."/>
            <person name="Fujiyama A."/>
            <person name="Anterola A."/>
            <person name="Aoki S."/>
            <person name="Ashton N."/>
            <person name="Barbazuk W.B."/>
            <person name="Barker E."/>
            <person name="Bennetzen J."/>
            <person name="Bezanilla M."/>
            <person name="Blankenship R."/>
            <person name="Cho S.H."/>
            <person name="Dutcher S."/>
            <person name="Estelle M."/>
            <person name="Fawcett J.A."/>
            <person name="Gundlach H."/>
            <person name="Hanada K."/>
            <person name="Heyl A."/>
            <person name="Hicks K.A."/>
            <person name="Hugh J."/>
            <person name="Lohr M."/>
            <person name="Mayer K."/>
            <person name="Melkozernov A."/>
            <person name="Murata T."/>
            <person name="Nelson D."/>
            <person name="Pils B."/>
            <person name="Prigge M."/>
            <person name="Reiss B."/>
            <person name="Renner T."/>
            <person name="Rombauts S."/>
            <person name="Rushton P."/>
            <person name="Sanderfoot A."/>
            <person name="Schween G."/>
            <person name="Shiu S.-H."/>
            <person name="Stueber K."/>
            <person name="Theodoulou F.L."/>
            <person name="Tu H."/>
            <person name="Van de Peer Y."/>
            <person name="Verrier P.J."/>
            <person name="Waters E."/>
            <person name="Wood A."/>
            <person name="Yang L."/>
            <person name="Cove D."/>
            <person name="Cuming A."/>
            <person name="Hasebe M."/>
            <person name="Lucas S."/>
            <person name="Mishler D.B."/>
            <person name="Reski R."/>
            <person name="Grigoriev I."/>
            <person name="Quatrano R.S."/>
            <person name="Boore J.L."/>
        </authorList>
    </citation>
    <scope>NUCLEOTIDE SEQUENCE [LARGE SCALE GENOMIC DNA]</scope>
    <source>
        <strain evidence="2 3">cv. Gransden 2004</strain>
    </source>
</reference>
<name>A0A2K1KVX0_PHYPA</name>
<sequence length="35" mass="3673">MIRSSKGSNAASQAMVANQGPSFSTFENFNSISCC</sequence>
<evidence type="ECO:0000313" key="3">
    <source>
        <dbReference type="Proteomes" id="UP000006727"/>
    </source>
</evidence>
<dbReference type="Proteomes" id="UP000006727">
    <property type="component" value="Chromosome 3"/>
</dbReference>
<reference evidence="2" key="3">
    <citation type="submission" date="2020-12" db="UniProtKB">
        <authorList>
            <consortium name="EnsemblPlants"/>
        </authorList>
    </citation>
    <scope>IDENTIFICATION</scope>
</reference>
<protein>
    <submittedName>
        <fullName evidence="1 2">Uncharacterized protein</fullName>
    </submittedName>
</protein>
<dbReference type="InParanoid" id="A0A2K1KVX0"/>
<dbReference type="AlphaFoldDB" id="A0A2K1KVX0"/>
<keyword evidence="3" id="KW-1185">Reference proteome</keyword>
<evidence type="ECO:0000313" key="1">
    <source>
        <dbReference type="EMBL" id="PNR57919.1"/>
    </source>
</evidence>
<reference evidence="1 3" key="2">
    <citation type="journal article" date="2018" name="Plant J.">
        <title>The Physcomitrella patens chromosome-scale assembly reveals moss genome structure and evolution.</title>
        <authorList>
            <person name="Lang D."/>
            <person name="Ullrich K.K."/>
            <person name="Murat F."/>
            <person name="Fuchs J."/>
            <person name="Jenkins J."/>
            <person name="Haas F.B."/>
            <person name="Piednoel M."/>
            <person name="Gundlach H."/>
            <person name="Van Bel M."/>
            <person name="Meyberg R."/>
            <person name="Vives C."/>
            <person name="Morata J."/>
            <person name="Symeonidi A."/>
            <person name="Hiss M."/>
            <person name="Muchero W."/>
            <person name="Kamisugi Y."/>
            <person name="Saleh O."/>
            <person name="Blanc G."/>
            <person name="Decker E.L."/>
            <person name="van Gessel N."/>
            <person name="Grimwood J."/>
            <person name="Hayes R.D."/>
            <person name="Graham S.W."/>
            <person name="Gunter L.E."/>
            <person name="McDaniel S.F."/>
            <person name="Hoernstein S.N.W."/>
            <person name="Larsson A."/>
            <person name="Li F.W."/>
            <person name="Perroud P.F."/>
            <person name="Phillips J."/>
            <person name="Ranjan P."/>
            <person name="Rokshar D.S."/>
            <person name="Rothfels C.J."/>
            <person name="Schneider L."/>
            <person name="Shu S."/>
            <person name="Stevenson D.W."/>
            <person name="Thummler F."/>
            <person name="Tillich M."/>
            <person name="Villarreal Aguilar J.C."/>
            <person name="Widiez T."/>
            <person name="Wong G.K."/>
            <person name="Wymore A."/>
            <person name="Zhang Y."/>
            <person name="Zimmer A.D."/>
            <person name="Quatrano R.S."/>
            <person name="Mayer K.F.X."/>
            <person name="Goodstein D."/>
            <person name="Casacuberta J.M."/>
            <person name="Vandepoele K."/>
            <person name="Reski R."/>
            <person name="Cuming A.C."/>
            <person name="Tuskan G.A."/>
            <person name="Maumus F."/>
            <person name="Salse J."/>
            <person name="Schmutz J."/>
            <person name="Rensing S.A."/>
        </authorList>
    </citation>
    <scope>NUCLEOTIDE SEQUENCE [LARGE SCALE GENOMIC DNA]</scope>
    <source>
        <strain evidence="2 3">cv. Gransden 2004</strain>
    </source>
</reference>
<accession>A0A2K1KVX0</accession>
<dbReference type="EnsemblPlants" id="Pp3c3_24720V3.1">
    <property type="protein sequence ID" value="Pp3c3_24720V3.1"/>
    <property type="gene ID" value="Pp3c3_24720"/>
</dbReference>
<organism evidence="1">
    <name type="scientific">Physcomitrium patens</name>
    <name type="common">Spreading-leaved earth moss</name>
    <name type="synonym">Physcomitrella patens</name>
    <dbReference type="NCBI Taxonomy" id="3218"/>
    <lineage>
        <taxon>Eukaryota</taxon>
        <taxon>Viridiplantae</taxon>
        <taxon>Streptophyta</taxon>
        <taxon>Embryophyta</taxon>
        <taxon>Bryophyta</taxon>
        <taxon>Bryophytina</taxon>
        <taxon>Bryopsida</taxon>
        <taxon>Funariidae</taxon>
        <taxon>Funariales</taxon>
        <taxon>Funariaceae</taxon>
        <taxon>Physcomitrium</taxon>
    </lineage>
</organism>
<evidence type="ECO:0000313" key="2">
    <source>
        <dbReference type="EnsemblPlants" id="Pp3c3_24720V3.1"/>
    </source>
</evidence>
<dbReference type="Gramene" id="Pp3c3_24720V3.1">
    <property type="protein sequence ID" value="Pp3c3_24720V3.1"/>
    <property type="gene ID" value="Pp3c3_24720"/>
</dbReference>